<gene>
    <name evidence="2" type="ORF">EVAR_100447_1</name>
</gene>
<dbReference type="EMBL" id="BGZK01002291">
    <property type="protein sequence ID" value="GBP92625.1"/>
    <property type="molecule type" value="Genomic_DNA"/>
</dbReference>
<organism evidence="2 3">
    <name type="scientific">Eumeta variegata</name>
    <name type="common">Bagworm moth</name>
    <name type="synonym">Eumeta japonica</name>
    <dbReference type="NCBI Taxonomy" id="151549"/>
    <lineage>
        <taxon>Eukaryota</taxon>
        <taxon>Metazoa</taxon>
        <taxon>Ecdysozoa</taxon>
        <taxon>Arthropoda</taxon>
        <taxon>Hexapoda</taxon>
        <taxon>Insecta</taxon>
        <taxon>Pterygota</taxon>
        <taxon>Neoptera</taxon>
        <taxon>Endopterygota</taxon>
        <taxon>Lepidoptera</taxon>
        <taxon>Glossata</taxon>
        <taxon>Ditrysia</taxon>
        <taxon>Tineoidea</taxon>
        <taxon>Psychidae</taxon>
        <taxon>Oiketicinae</taxon>
        <taxon>Eumeta</taxon>
    </lineage>
</organism>
<evidence type="ECO:0000313" key="2">
    <source>
        <dbReference type="EMBL" id="GBP92625.1"/>
    </source>
</evidence>
<accession>A0A4C2A0X5</accession>
<sequence>MAIDVSNSDIEFSIIQPKKVFKKAKSATTSEKRSRTTPFSRRRHWPADSGIFPAARSPVIGGGSRVTRPRGRGSWGRGAAGGRRRGRGRRALHRRAQRRIGLPSASTPHEDTIILSRRDILVSLRRVRNSSTTGNDHADELARNVALKKKVARDYDRFPLSFAKGGKPRRLAKEIGRGKHFEITKCFFLPSKSGV</sequence>
<proteinExistence type="predicted"/>
<dbReference type="OrthoDB" id="7554985at2759"/>
<dbReference type="Proteomes" id="UP000299102">
    <property type="component" value="Unassembled WGS sequence"/>
</dbReference>
<keyword evidence="3" id="KW-1185">Reference proteome</keyword>
<protein>
    <submittedName>
        <fullName evidence="2">Uncharacterized protein</fullName>
    </submittedName>
</protein>
<feature type="compositionally biased region" description="Basic residues" evidence="1">
    <location>
        <begin position="82"/>
        <end position="98"/>
    </location>
</feature>
<evidence type="ECO:0000256" key="1">
    <source>
        <dbReference type="SAM" id="MobiDB-lite"/>
    </source>
</evidence>
<dbReference type="AlphaFoldDB" id="A0A4C2A0X5"/>
<feature type="region of interest" description="Disordered" evidence="1">
    <location>
        <begin position="24"/>
        <end position="107"/>
    </location>
</feature>
<reference evidence="2 3" key="1">
    <citation type="journal article" date="2019" name="Commun. Biol.">
        <title>The bagworm genome reveals a unique fibroin gene that provides high tensile strength.</title>
        <authorList>
            <person name="Kono N."/>
            <person name="Nakamura H."/>
            <person name="Ohtoshi R."/>
            <person name="Tomita M."/>
            <person name="Numata K."/>
            <person name="Arakawa K."/>
        </authorList>
    </citation>
    <scope>NUCLEOTIDE SEQUENCE [LARGE SCALE GENOMIC DNA]</scope>
</reference>
<evidence type="ECO:0000313" key="3">
    <source>
        <dbReference type="Proteomes" id="UP000299102"/>
    </source>
</evidence>
<comment type="caution">
    <text evidence="2">The sequence shown here is derived from an EMBL/GenBank/DDBJ whole genome shotgun (WGS) entry which is preliminary data.</text>
</comment>
<name>A0A4C2A0X5_EUMVA</name>